<dbReference type="SMART" id="SM00463">
    <property type="entry name" value="SMR"/>
    <property type="match status" value="1"/>
</dbReference>
<feature type="repeat" description="PPR" evidence="3">
    <location>
        <begin position="181"/>
        <end position="215"/>
    </location>
</feature>
<evidence type="ECO:0000259" key="4">
    <source>
        <dbReference type="PROSITE" id="PS50828"/>
    </source>
</evidence>
<dbReference type="Pfam" id="PF13041">
    <property type="entry name" value="PPR_2"/>
    <property type="match status" value="1"/>
</dbReference>
<dbReference type="InterPro" id="IPR002885">
    <property type="entry name" value="PPR_rpt"/>
</dbReference>
<dbReference type="SUPFAM" id="SSF48452">
    <property type="entry name" value="TPR-like"/>
    <property type="match status" value="1"/>
</dbReference>
<organism evidence="5 6">
    <name type="scientific">Vitis vinifera</name>
    <name type="common">Grape</name>
    <dbReference type="NCBI Taxonomy" id="29760"/>
    <lineage>
        <taxon>Eukaryota</taxon>
        <taxon>Viridiplantae</taxon>
        <taxon>Streptophyta</taxon>
        <taxon>Embryophyta</taxon>
        <taxon>Tracheophyta</taxon>
        <taxon>Spermatophyta</taxon>
        <taxon>Magnoliopsida</taxon>
        <taxon>eudicotyledons</taxon>
        <taxon>Gunneridae</taxon>
        <taxon>Pentapetalae</taxon>
        <taxon>rosids</taxon>
        <taxon>Vitales</taxon>
        <taxon>Vitaceae</taxon>
        <taxon>Viteae</taxon>
        <taxon>Vitis</taxon>
    </lineage>
</organism>
<gene>
    <name evidence="5" type="primary">P67_1</name>
    <name evidence="5" type="ORF">CK203_042244</name>
</gene>
<feature type="domain" description="Smr" evidence="4">
    <location>
        <begin position="476"/>
        <end position="560"/>
    </location>
</feature>
<dbReference type="NCBIfam" id="TIGR00756">
    <property type="entry name" value="PPR"/>
    <property type="match status" value="9"/>
</dbReference>
<dbReference type="GO" id="GO:0009507">
    <property type="term" value="C:chloroplast"/>
    <property type="evidence" value="ECO:0007669"/>
    <property type="project" value="UniProtKB-ARBA"/>
</dbReference>
<dbReference type="PANTHER" id="PTHR47447">
    <property type="entry name" value="OS03G0856100 PROTEIN"/>
    <property type="match status" value="1"/>
</dbReference>
<dbReference type="PROSITE" id="PS50828">
    <property type="entry name" value="SMR"/>
    <property type="match status" value="1"/>
</dbReference>
<dbReference type="InterPro" id="IPR033443">
    <property type="entry name" value="PROP1-like_PPR_dom"/>
</dbReference>
<evidence type="ECO:0000313" key="5">
    <source>
        <dbReference type="EMBL" id="RVW80380.1"/>
    </source>
</evidence>
<evidence type="ECO:0000256" key="2">
    <source>
        <dbReference type="ARBA" id="ARBA00022737"/>
    </source>
</evidence>
<dbReference type="Proteomes" id="UP000288805">
    <property type="component" value="Unassembled WGS sequence"/>
</dbReference>
<dbReference type="GO" id="GO:0080090">
    <property type="term" value="P:regulation of primary metabolic process"/>
    <property type="evidence" value="ECO:0007669"/>
    <property type="project" value="UniProtKB-ARBA"/>
</dbReference>
<dbReference type="FunFam" id="1.25.40.10:FF:000509">
    <property type="entry name" value="Pentatricopeptide repeat-containing protein At4g16390, chloroplastic"/>
    <property type="match status" value="1"/>
</dbReference>
<name>A0A438H750_VITVI</name>
<evidence type="ECO:0000313" key="6">
    <source>
        <dbReference type="Proteomes" id="UP000288805"/>
    </source>
</evidence>
<feature type="repeat" description="PPR" evidence="3">
    <location>
        <begin position="286"/>
        <end position="320"/>
    </location>
</feature>
<feature type="repeat" description="PPR" evidence="3">
    <location>
        <begin position="111"/>
        <end position="145"/>
    </location>
</feature>
<dbReference type="FunFam" id="1.25.40.10:FF:000485">
    <property type="entry name" value="pentatricopeptide repeat-containing protein At4g16390, chloroplastic"/>
    <property type="match status" value="1"/>
</dbReference>
<feature type="repeat" description="PPR" evidence="3">
    <location>
        <begin position="216"/>
        <end position="250"/>
    </location>
</feature>
<dbReference type="GO" id="GO:0009658">
    <property type="term" value="P:chloroplast organization"/>
    <property type="evidence" value="ECO:0007669"/>
    <property type="project" value="UniProtKB-ARBA"/>
</dbReference>
<reference evidence="5 6" key="1">
    <citation type="journal article" date="2018" name="PLoS Genet.">
        <title>Population sequencing reveals clonal diversity and ancestral inbreeding in the grapevine cultivar Chardonnay.</title>
        <authorList>
            <person name="Roach M.J."/>
            <person name="Johnson D.L."/>
            <person name="Bohlmann J."/>
            <person name="van Vuuren H.J."/>
            <person name="Jones S.J."/>
            <person name="Pretorius I.S."/>
            <person name="Schmidt S.A."/>
            <person name="Borneman A.R."/>
        </authorList>
    </citation>
    <scope>NUCLEOTIDE SEQUENCE [LARGE SCALE GENOMIC DNA]</scope>
    <source>
        <strain evidence="6">cv. Chardonnay</strain>
        <tissue evidence="5">Leaf</tissue>
    </source>
</reference>
<proteinExistence type="inferred from homology"/>
<feature type="repeat" description="PPR" evidence="3">
    <location>
        <begin position="357"/>
        <end position="391"/>
    </location>
</feature>
<dbReference type="PANTHER" id="PTHR47447:SF12">
    <property type="entry name" value="PENTATRICOPEPTIDE REPEAT-CONTAINING PROTEIN ATP4 HOMOLOG, CHLOROPLASTIC"/>
    <property type="match status" value="1"/>
</dbReference>
<dbReference type="Pfam" id="PF17177">
    <property type="entry name" value="PPR_long"/>
    <property type="match status" value="1"/>
</dbReference>
<dbReference type="Pfam" id="PF01535">
    <property type="entry name" value="PPR"/>
    <property type="match status" value="3"/>
</dbReference>
<dbReference type="GO" id="GO:0010468">
    <property type="term" value="P:regulation of gene expression"/>
    <property type="evidence" value="ECO:0007669"/>
    <property type="project" value="UniProtKB-ARBA"/>
</dbReference>
<evidence type="ECO:0000256" key="1">
    <source>
        <dbReference type="ARBA" id="ARBA00007626"/>
    </source>
</evidence>
<keyword evidence="2" id="KW-0677">Repeat</keyword>
<dbReference type="EMBL" id="QGNW01000266">
    <property type="protein sequence ID" value="RVW80380.1"/>
    <property type="molecule type" value="Genomic_DNA"/>
</dbReference>
<dbReference type="PROSITE" id="PS51375">
    <property type="entry name" value="PPR"/>
    <property type="match status" value="9"/>
</dbReference>
<dbReference type="AlphaFoldDB" id="A0A438H750"/>
<sequence>MPQIHQILKTQIGKPKVTSGSTPEAPELRSFVSTRMMPGDKILEQDAVIVLNNMTNPETALLAFGFFRKRLKPSREVILYNVTLKVFRKCRNLDRAEKLFDEMLERGVKPDNITFSTIISCARVSSLPNKAVEWFEKMPEFGCHPDDVTYSAMIDAYGRAGNVDMALKLYDRARTEKWRIDPVTFSTLIRIYGMSGNFDGCLNVYEEMKALGVKPNLVIYNTLLDAMGRAKRPWQAKNIYKEMTNNGLQPSWGTYAALLRAYGRARYAEDALIVYKEMKEKGLELSVVLYNTLLAMCADVGYTEEAAAIFEDMKSSGNCMPDSWTFSSLITIYSCSGKVSEAEAMLNAMLEAGFEPNIFVLTSLIQCYGKANRTDEVVRTFDRLLELDITPDDRFCGCMLNVMTQSPKEELGTFRKEASELFDSISADVKKAYCNCLIDLCVNLNLLEKACELFDLGLTLEIYIDIQSKSPTQWSLHLKSLSLGAALTALHIWMNDLSKAVEVGEELPAVLGINTGHGKHKYSDKGLASVFESHLKELNAPFHEAPDKVGWFLTTKVAATSWLESRSAPELVAV</sequence>
<feature type="repeat" description="PPR" evidence="3">
    <location>
        <begin position="146"/>
        <end position="180"/>
    </location>
</feature>
<protein>
    <submittedName>
        <fullName evidence="5">Pentatricopeptide repeat-containing protein, chloroplastic</fullName>
    </submittedName>
</protein>
<dbReference type="InterPro" id="IPR011990">
    <property type="entry name" value="TPR-like_helical_dom_sf"/>
</dbReference>
<comment type="similarity">
    <text evidence="1">Belongs to the PPR family. P subfamily.</text>
</comment>
<comment type="caution">
    <text evidence="5">The sequence shown here is derived from an EMBL/GenBank/DDBJ whole genome shotgun (WGS) entry which is preliminary data.</text>
</comment>
<accession>A0A438H750</accession>
<feature type="repeat" description="PPR" evidence="3">
    <location>
        <begin position="76"/>
        <end position="110"/>
    </location>
</feature>
<evidence type="ECO:0000256" key="3">
    <source>
        <dbReference type="PROSITE-ProRule" id="PRU00708"/>
    </source>
</evidence>
<feature type="repeat" description="PPR" evidence="3">
    <location>
        <begin position="322"/>
        <end position="356"/>
    </location>
</feature>
<dbReference type="InterPro" id="IPR002625">
    <property type="entry name" value="Smr_dom"/>
</dbReference>
<feature type="repeat" description="PPR" evidence="3">
    <location>
        <begin position="251"/>
        <end position="285"/>
    </location>
</feature>
<dbReference type="Gene3D" id="1.25.40.10">
    <property type="entry name" value="Tetratricopeptide repeat domain"/>
    <property type="match status" value="3"/>
</dbReference>